<name>A0A1I1V1C9_9GAMM</name>
<dbReference type="PANTHER" id="PTHR43686">
    <property type="entry name" value="SULFURTRANSFERASE-RELATED"/>
    <property type="match status" value="1"/>
</dbReference>
<dbReference type="Pfam" id="PF01171">
    <property type="entry name" value="ATP_bind_3"/>
    <property type="match status" value="1"/>
</dbReference>
<dbReference type="Proteomes" id="UP000198611">
    <property type="component" value="Unassembled WGS sequence"/>
</dbReference>
<evidence type="ECO:0000256" key="2">
    <source>
        <dbReference type="ARBA" id="ARBA00022694"/>
    </source>
</evidence>
<dbReference type="GO" id="GO:0008033">
    <property type="term" value="P:tRNA processing"/>
    <property type="evidence" value="ECO:0007669"/>
    <property type="project" value="UniProtKB-KW"/>
</dbReference>
<evidence type="ECO:0000313" key="4">
    <source>
        <dbReference type="EMBL" id="SFD76847.1"/>
    </source>
</evidence>
<evidence type="ECO:0000259" key="3">
    <source>
        <dbReference type="Pfam" id="PF01171"/>
    </source>
</evidence>
<accession>A0A1I1V1C9</accession>
<dbReference type="RefSeq" id="WP_093428899.1">
    <property type="nucleotide sequence ID" value="NZ_FOMJ01000008.1"/>
</dbReference>
<dbReference type="AlphaFoldDB" id="A0A1I1V1C9"/>
<gene>
    <name evidence="4" type="ORF">SAMN05660831_02287</name>
</gene>
<dbReference type="CDD" id="cd24138">
    <property type="entry name" value="TtcA-like"/>
    <property type="match status" value="1"/>
</dbReference>
<proteinExistence type="predicted"/>
<evidence type="ECO:0000313" key="5">
    <source>
        <dbReference type="Proteomes" id="UP000198611"/>
    </source>
</evidence>
<dbReference type="PANTHER" id="PTHR43686:SF1">
    <property type="entry name" value="AMINOTRAN_5 DOMAIN-CONTAINING PROTEIN"/>
    <property type="match status" value="1"/>
</dbReference>
<dbReference type="EMBL" id="FOMJ01000008">
    <property type="protein sequence ID" value="SFD76847.1"/>
    <property type="molecule type" value="Genomic_DNA"/>
</dbReference>
<organism evidence="4 5">
    <name type="scientific">Thiohalospira halophila DSM 15071</name>
    <dbReference type="NCBI Taxonomy" id="1123397"/>
    <lineage>
        <taxon>Bacteria</taxon>
        <taxon>Pseudomonadati</taxon>
        <taxon>Pseudomonadota</taxon>
        <taxon>Gammaproteobacteria</taxon>
        <taxon>Thiohalospirales</taxon>
        <taxon>Thiohalospiraceae</taxon>
        <taxon>Thiohalospira</taxon>
    </lineage>
</organism>
<protein>
    <submittedName>
        <fullName evidence="4">tRNA 2-thiocytidine biosynthesis protein TtcA</fullName>
    </submittedName>
</protein>
<dbReference type="SUPFAM" id="SSF52402">
    <property type="entry name" value="Adenine nucleotide alpha hydrolases-like"/>
    <property type="match status" value="1"/>
</dbReference>
<reference evidence="4 5" key="1">
    <citation type="submission" date="2016-10" db="EMBL/GenBank/DDBJ databases">
        <authorList>
            <person name="de Groot N.N."/>
        </authorList>
    </citation>
    <scope>NUCLEOTIDE SEQUENCE [LARGE SCALE GENOMIC DNA]</scope>
    <source>
        <strain evidence="4 5">HL3</strain>
    </source>
</reference>
<keyword evidence="5" id="KW-1185">Reference proteome</keyword>
<dbReference type="GO" id="GO:0016740">
    <property type="term" value="F:transferase activity"/>
    <property type="evidence" value="ECO:0007669"/>
    <property type="project" value="UniProtKB-KW"/>
</dbReference>
<keyword evidence="2" id="KW-0819">tRNA processing</keyword>
<dbReference type="OrthoDB" id="9801054at2"/>
<evidence type="ECO:0000256" key="1">
    <source>
        <dbReference type="ARBA" id="ARBA00022679"/>
    </source>
</evidence>
<dbReference type="InterPro" id="IPR035107">
    <property type="entry name" value="tRNA_thiolation_TtcA_Ctu1"/>
</dbReference>
<dbReference type="PIRSF" id="PIRSF004976">
    <property type="entry name" value="ATPase_YdaO"/>
    <property type="match status" value="1"/>
</dbReference>
<dbReference type="STRING" id="1123397.SAMN05660831_02287"/>
<dbReference type="InterPro" id="IPR014729">
    <property type="entry name" value="Rossmann-like_a/b/a_fold"/>
</dbReference>
<keyword evidence="1" id="KW-0808">Transferase</keyword>
<feature type="domain" description="tRNA(Ile)-lysidine/2-thiocytidine synthase N-terminal" evidence="3">
    <location>
        <begin position="36"/>
        <end position="204"/>
    </location>
</feature>
<dbReference type="Gene3D" id="3.40.50.620">
    <property type="entry name" value="HUPs"/>
    <property type="match status" value="1"/>
</dbReference>
<sequence>MNEPASESTLRPPKALLRPVGKTIRDFDMIRDGDRILVAVSGGKDSLTLVTVLRHLATYAPVHFEVGAVTIDPQVEGFDPSPLKEWMAARGIDYYYRTQPLQEEAQERMQGDSFCSFCSRMKRGMMYTAAREGGYNVLALGQHLDDLAESFLMSAFHGGQLRTMQAHYRINAGDLRVIRPFALVRERQLADFAERAGLPVIPDSCPACFGAPTEREHAKALLAAEEDRIPRLFGNLEHTLRPLMAPEGIPDDPEPDS</sequence>
<dbReference type="InterPro" id="IPR011063">
    <property type="entry name" value="TilS/TtcA_N"/>
</dbReference>